<dbReference type="Gene3D" id="3.10.450.40">
    <property type="match status" value="1"/>
</dbReference>
<gene>
    <name evidence="3" type="ORF">SAMN05443432_10271</name>
</gene>
<feature type="compositionally biased region" description="Acidic residues" evidence="1">
    <location>
        <begin position="94"/>
        <end position="114"/>
    </location>
</feature>
<name>A0A1M7C8P2_9RHOB</name>
<accession>A0A1M7C8P2</accession>
<evidence type="ECO:0000313" key="3">
    <source>
        <dbReference type="EMBL" id="SHL63547.1"/>
    </source>
</evidence>
<sequence>MNTKLIAGGALTGLVLAGGFAGMLSAQSAADATGLTKEQIIEIALAEVPGEVTEVELERYLGQQIYEIEILGEDGVEMEIEIAAETGEVLKVEAEDDDDQEDYGKDDDDHDDDS</sequence>
<feature type="region of interest" description="Disordered" evidence="1">
    <location>
        <begin position="87"/>
        <end position="114"/>
    </location>
</feature>
<organism evidence="3 4">
    <name type="scientific">Roseovarius litoreus</name>
    <dbReference type="NCBI Taxonomy" id="1155722"/>
    <lineage>
        <taxon>Bacteria</taxon>
        <taxon>Pseudomonadati</taxon>
        <taxon>Pseudomonadota</taxon>
        <taxon>Alphaproteobacteria</taxon>
        <taxon>Rhodobacterales</taxon>
        <taxon>Roseobacteraceae</taxon>
        <taxon>Roseovarius</taxon>
    </lineage>
</organism>
<keyword evidence="4" id="KW-1185">Reference proteome</keyword>
<dbReference type="Pfam" id="PF03413">
    <property type="entry name" value="PepSY"/>
    <property type="match status" value="1"/>
</dbReference>
<evidence type="ECO:0000256" key="1">
    <source>
        <dbReference type="SAM" id="MobiDB-lite"/>
    </source>
</evidence>
<dbReference type="Proteomes" id="UP000322545">
    <property type="component" value="Unassembled WGS sequence"/>
</dbReference>
<dbReference type="RefSeq" id="WP_149778458.1">
    <property type="nucleotide sequence ID" value="NZ_FRCB01000002.1"/>
</dbReference>
<reference evidence="3 4" key="1">
    <citation type="submission" date="2016-11" db="EMBL/GenBank/DDBJ databases">
        <authorList>
            <person name="Varghese N."/>
            <person name="Submissions S."/>
        </authorList>
    </citation>
    <scope>NUCLEOTIDE SEQUENCE [LARGE SCALE GENOMIC DNA]</scope>
    <source>
        <strain evidence="3 4">DSM 28249</strain>
    </source>
</reference>
<dbReference type="InterPro" id="IPR025711">
    <property type="entry name" value="PepSY"/>
</dbReference>
<dbReference type="EMBL" id="FRCB01000002">
    <property type="protein sequence ID" value="SHL63547.1"/>
    <property type="molecule type" value="Genomic_DNA"/>
</dbReference>
<feature type="domain" description="PepSY" evidence="2">
    <location>
        <begin position="35"/>
        <end position="93"/>
    </location>
</feature>
<proteinExistence type="predicted"/>
<dbReference type="AlphaFoldDB" id="A0A1M7C8P2"/>
<evidence type="ECO:0000313" key="4">
    <source>
        <dbReference type="Proteomes" id="UP000322545"/>
    </source>
</evidence>
<protein>
    <submittedName>
        <fullName evidence="3">Peptidase propeptide and YPEB domain-containing protein</fullName>
    </submittedName>
</protein>
<evidence type="ECO:0000259" key="2">
    <source>
        <dbReference type="Pfam" id="PF03413"/>
    </source>
</evidence>